<comment type="caution">
    <text evidence="7">The sequence shown here is derived from an EMBL/GenBank/DDBJ whole genome shotgun (WGS) entry which is preliminary data.</text>
</comment>
<reference evidence="7" key="1">
    <citation type="submission" date="2021-02" db="EMBL/GenBank/DDBJ databases">
        <authorList>
            <person name="Nowell W R."/>
        </authorList>
    </citation>
    <scope>NUCLEOTIDE SEQUENCE</scope>
</reference>
<dbReference type="PROSITE" id="PS51996">
    <property type="entry name" value="TR_MART"/>
    <property type="match status" value="1"/>
</dbReference>
<organism evidence="7 8">
    <name type="scientific">Didymodactylos carnosus</name>
    <dbReference type="NCBI Taxonomy" id="1234261"/>
    <lineage>
        <taxon>Eukaryota</taxon>
        <taxon>Metazoa</taxon>
        <taxon>Spiralia</taxon>
        <taxon>Gnathifera</taxon>
        <taxon>Rotifera</taxon>
        <taxon>Eurotatoria</taxon>
        <taxon>Bdelloidea</taxon>
        <taxon>Philodinida</taxon>
        <taxon>Philodinidae</taxon>
        <taxon>Didymodactylos</taxon>
    </lineage>
</organism>
<comment type="similarity">
    <text evidence="1 6">Belongs to the Arg-specific ADP-ribosyltransferase family.</text>
</comment>
<dbReference type="GO" id="GO:0106274">
    <property type="term" value="F:NAD+-protein-arginine ADP-ribosyltransferase activity"/>
    <property type="evidence" value="ECO:0007669"/>
    <property type="project" value="UniProtKB-EC"/>
</dbReference>
<dbReference type="Pfam" id="PF01129">
    <property type="entry name" value="ART"/>
    <property type="match status" value="1"/>
</dbReference>
<accession>A0A8S2SVF7</accession>
<gene>
    <name evidence="7" type="ORF">TMI583_LOCUS35742</name>
</gene>
<dbReference type="AlphaFoldDB" id="A0A8S2SVF7"/>
<protein>
    <recommendedName>
        <fullName evidence="6">NAD(P)(+)--arginine ADP-ribosyltransferase</fullName>
        <ecNumber evidence="6">2.4.2.31</ecNumber>
    </recommendedName>
    <alternativeName>
        <fullName evidence="6">Mono(ADP-ribosyl)transferase</fullName>
    </alternativeName>
</protein>
<comment type="catalytic activity">
    <reaction evidence="5 6">
        <text>L-arginyl-[protein] + NAD(+) = N(omega)-(ADP-D-ribosyl)-L-arginyl-[protein] + nicotinamide + H(+)</text>
        <dbReference type="Rhea" id="RHEA:19149"/>
        <dbReference type="Rhea" id="RHEA-COMP:10532"/>
        <dbReference type="Rhea" id="RHEA-COMP:15087"/>
        <dbReference type="ChEBI" id="CHEBI:15378"/>
        <dbReference type="ChEBI" id="CHEBI:17154"/>
        <dbReference type="ChEBI" id="CHEBI:29965"/>
        <dbReference type="ChEBI" id="CHEBI:57540"/>
        <dbReference type="ChEBI" id="CHEBI:142554"/>
        <dbReference type="EC" id="2.4.2.31"/>
    </reaction>
</comment>
<keyword evidence="4" id="KW-0548">Nucleotidyltransferase</keyword>
<dbReference type="Gene3D" id="3.90.176.10">
    <property type="entry name" value="Toxin ADP-ribosyltransferase, Chain A, domain 1"/>
    <property type="match status" value="1"/>
</dbReference>
<proteinExistence type="inferred from homology"/>
<sequence length="300" mass="34081">MDSDRRLRYGDIGKEPMSYLEPINGGPLCTSETNWTALPPILKPLNPCNEGGYGNLPLMSLEVAVEYLKPMIVTIPRDVWVAKENCQHLHDHLTQDESAAIHLYTMGSVFQHLNDVLRSKNRAKVLVPWLPYLKLLLTALCKLPAVKKTVWRGTSLDLSTEYKPGDRCVWWGFSSCTETIAVADFYLGESGFRTLFCIECENGRLIRPHSQFDHENEILLLPGFYFQVVDKTERNDFPIIHLKEIQPLHPLLESPFSPTESADNQTNSTLNIDGYISMKQNAPTYETDGERCPIFYVVSC</sequence>
<evidence type="ECO:0000256" key="1">
    <source>
        <dbReference type="ARBA" id="ARBA00009558"/>
    </source>
</evidence>
<dbReference type="GO" id="GO:0016779">
    <property type="term" value="F:nucleotidyltransferase activity"/>
    <property type="evidence" value="ECO:0007669"/>
    <property type="project" value="UniProtKB-KW"/>
</dbReference>
<keyword evidence="6" id="KW-0521">NADP</keyword>
<evidence type="ECO:0000256" key="2">
    <source>
        <dbReference type="ARBA" id="ARBA00022676"/>
    </source>
</evidence>
<dbReference type="EC" id="2.4.2.31" evidence="6"/>
<keyword evidence="2 6" id="KW-0328">Glycosyltransferase</keyword>
<dbReference type="InterPro" id="IPR000768">
    <property type="entry name" value="ART"/>
</dbReference>
<dbReference type="Proteomes" id="UP000682733">
    <property type="component" value="Unassembled WGS sequence"/>
</dbReference>
<evidence type="ECO:0000313" key="8">
    <source>
        <dbReference type="Proteomes" id="UP000682733"/>
    </source>
</evidence>
<evidence type="ECO:0000313" key="7">
    <source>
        <dbReference type="EMBL" id="CAF4245044.1"/>
    </source>
</evidence>
<evidence type="ECO:0000256" key="6">
    <source>
        <dbReference type="RuleBase" id="RU361228"/>
    </source>
</evidence>
<keyword evidence="3 6" id="KW-0808">Transferase</keyword>
<name>A0A8S2SVF7_9BILA</name>
<evidence type="ECO:0000256" key="3">
    <source>
        <dbReference type="ARBA" id="ARBA00022679"/>
    </source>
</evidence>
<dbReference type="SUPFAM" id="SSF56399">
    <property type="entry name" value="ADP-ribosylation"/>
    <property type="match status" value="1"/>
</dbReference>
<evidence type="ECO:0000256" key="5">
    <source>
        <dbReference type="ARBA" id="ARBA00047597"/>
    </source>
</evidence>
<evidence type="ECO:0000256" key="4">
    <source>
        <dbReference type="ARBA" id="ARBA00022695"/>
    </source>
</evidence>
<keyword evidence="6" id="KW-0520">NAD</keyword>
<dbReference type="EMBL" id="CAJOBA010051461">
    <property type="protein sequence ID" value="CAF4245044.1"/>
    <property type="molecule type" value="Genomic_DNA"/>
</dbReference>